<organism evidence="1 2">
    <name type="scientific">Nocardioides seonyuensis</name>
    <dbReference type="NCBI Taxonomy" id="2518371"/>
    <lineage>
        <taxon>Bacteria</taxon>
        <taxon>Bacillati</taxon>
        <taxon>Actinomycetota</taxon>
        <taxon>Actinomycetes</taxon>
        <taxon>Propionibacteriales</taxon>
        <taxon>Nocardioidaceae</taxon>
        <taxon>Nocardioides</taxon>
    </lineage>
</organism>
<dbReference type="OrthoDB" id="2817390at2"/>
<sequence length="213" mass="24488">MTGIAGRLPLAAVMEFLSARRPVFHSEADFQFEFARAVVALDDSIDIRLEVPKRTETARTYVDLVCVGDRTSLIEFKYVTRSWQGHDGRTPEKFDLRSHEALDLARLHFIHDVTRLEGWVATDANTDGFAVFLTNDSRLWGRPSTSRVTRDQAFRLHQDRTLSGDLRWGTPEKRYPRNDRPLRGTYTADWCDYGTLDDKPGGTLRWMGWHVTS</sequence>
<dbReference type="Proteomes" id="UP000294853">
    <property type="component" value="Chromosome"/>
</dbReference>
<dbReference type="AlphaFoldDB" id="A0A4P7IJK9"/>
<proteinExistence type="predicted"/>
<gene>
    <name evidence="1" type="ORF">EXE58_11760</name>
</gene>
<protein>
    <submittedName>
        <fullName evidence="1">Uncharacterized protein</fullName>
    </submittedName>
</protein>
<dbReference type="EMBL" id="CP038436">
    <property type="protein sequence ID" value="QBX56071.1"/>
    <property type="molecule type" value="Genomic_DNA"/>
</dbReference>
<reference evidence="1 2" key="1">
    <citation type="submission" date="2019-03" db="EMBL/GenBank/DDBJ databases">
        <title>Three New Species of Nocardioides, Nocardioides euryhalodurans sp. nov., Nocardioides seonyuensis sp. nov. and Nocardioides eburneoflavus sp. nov. Iolated from Soil.</title>
        <authorList>
            <person name="Roh S.G."/>
            <person name="Lee C."/>
            <person name="Kim M.-K."/>
            <person name="Kim S.B."/>
        </authorList>
    </citation>
    <scope>NUCLEOTIDE SEQUENCE [LARGE SCALE GENOMIC DNA]</scope>
    <source>
        <strain evidence="1 2">MMS17-SY207-3</strain>
    </source>
</reference>
<name>A0A4P7IJK9_9ACTN</name>
<keyword evidence="2" id="KW-1185">Reference proteome</keyword>
<evidence type="ECO:0000313" key="2">
    <source>
        <dbReference type="Proteomes" id="UP000294853"/>
    </source>
</evidence>
<evidence type="ECO:0000313" key="1">
    <source>
        <dbReference type="EMBL" id="QBX56071.1"/>
    </source>
</evidence>
<dbReference type="RefSeq" id="WP_135268062.1">
    <property type="nucleotide sequence ID" value="NZ_CP038436.1"/>
</dbReference>
<accession>A0A4P7IJK9</accession>
<dbReference type="KEGG" id="nsn:EXE58_11760"/>